<keyword evidence="6" id="KW-0508">mRNA splicing</keyword>
<evidence type="ECO:0000256" key="3">
    <source>
        <dbReference type="ARBA" id="ARBA00022723"/>
    </source>
</evidence>
<dbReference type="InterPro" id="IPR007590">
    <property type="entry name" value="Saf4/Yju2"/>
</dbReference>
<dbReference type="RefSeq" id="XP_016211239.1">
    <property type="nucleotide sequence ID" value="XM_016360867.1"/>
</dbReference>
<evidence type="ECO:0000256" key="6">
    <source>
        <dbReference type="ARBA" id="ARBA00023187"/>
    </source>
</evidence>
<evidence type="ECO:0000256" key="7">
    <source>
        <dbReference type="ARBA" id="ARBA00023242"/>
    </source>
</evidence>
<feature type="compositionally biased region" description="Basic and acidic residues" evidence="10">
    <location>
        <begin position="16"/>
        <end position="26"/>
    </location>
</feature>
<feature type="binding site" evidence="8">
    <location>
        <position position="82"/>
    </location>
    <ligand>
        <name>Zn(2+)</name>
        <dbReference type="ChEBI" id="CHEBI:29105"/>
    </ligand>
</feature>
<feature type="coiled-coil region" evidence="9">
    <location>
        <begin position="138"/>
        <end position="165"/>
    </location>
</feature>
<evidence type="ECO:0000256" key="10">
    <source>
        <dbReference type="SAM" id="MobiDB-lite"/>
    </source>
</evidence>
<dbReference type="PANTHER" id="PTHR12111:SF1">
    <property type="entry name" value="SPLICING FACTOR YJU2"/>
    <property type="match status" value="1"/>
</dbReference>
<sequence>MSERKVLQKYYPPDFDPSKLTRERGPKRSGPKQITIRLMAPFSMRCTSCGEFIYKGRKFNARKETAEERYLDLPIYRFYIKCTRCSGEIVFKTDPRNMDYTCERGAKRNFEVWREPKEEISDEAHLDQLEAMEAAAAGEKEADTMQALEERTKEAKNEMAIADALDDIRTRNARREAKAKEGADIVISDIIDAERERLEREDEEAAKAAFLSATGERIKRYVPEDGEESEFNGNGVNWGNGNTGSSGFTFKKTAKPKKDYAAALGVKKSIEKAATNASAPPDAEKHNTAPTTATKPPALLAGYDSDSD</sequence>
<keyword evidence="12" id="KW-1185">Reference proteome</keyword>
<protein>
    <recommendedName>
        <fullName evidence="8">Splicing factor YJU2</fullName>
    </recommendedName>
</protein>
<organism evidence="11 12">
    <name type="scientific">Verruconis gallopava</name>
    <dbReference type="NCBI Taxonomy" id="253628"/>
    <lineage>
        <taxon>Eukaryota</taxon>
        <taxon>Fungi</taxon>
        <taxon>Dikarya</taxon>
        <taxon>Ascomycota</taxon>
        <taxon>Pezizomycotina</taxon>
        <taxon>Dothideomycetes</taxon>
        <taxon>Pleosporomycetidae</taxon>
        <taxon>Venturiales</taxon>
        <taxon>Sympoventuriaceae</taxon>
        <taxon>Verruconis</taxon>
    </lineage>
</organism>
<dbReference type="PANTHER" id="PTHR12111">
    <property type="entry name" value="SPLICING FACTOR YJU2"/>
    <property type="match status" value="1"/>
</dbReference>
<evidence type="ECO:0000256" key="8">
    <source>
        <dbReference type="HAMAP-Rule" id="MF_03226"/>
    </source>
</evidence>
<dbReference type="InterPro" id="IPR043701">
    <property type="entry name" value="Yju2"/>
</dbReference>
<dbReference type="OrthoDB" id="674963at2759"/>
<evidence type="ECO:0000256" key="1">
    <source>
        <dbReference type="ARBA" id="ARBA00004123"/>
    </source>
</evidence>
<dbReference type="GO" id="GO:0046872">
    <property type="term" value="F:metal ion binding"/>
    <property type="evidence" value="ECO:0007669"/>
    <property type="project" value="UniProtKB-KW"/>
</dbReference>
<dbReference type="GeneID" id="27315111"/>
<gene>
    <name evidence="11" type="ORF">PV09_07138</name>
</gene>
<comment type="subcellular location">
    <subcellularLocation>
        <location evidence="1 8">Nucleus</location>
    </subcellularLocation>
</comment>
<dbReference type="VEuPathDB" id="FungiDB:PV09_07138"/>
<dbReference type="GO" id="GO:0000349">
    <property type="term" value="P:generation of catalytic spliceosome for first transesterification step"/>
    <property type="evidence" value="ECO:0007669"/>
    <property type="project" value="UniProtKB-UniRule"/>
</dbReference>
<dbReference type="EMBL" id="KN847555">
    <property type="protein sequence ID" value="KIW01370.1"/>
    <property type="molecule type" value="Genomic_DNA"/>
</dbReference>
<evidence type="ECO:0000313" key="11">
    <source>
        <dbReference type="EMBL" id="KIW01370.1"/>
    </source>
</evidence>
<name>A0A0D2A4H6_9PEZI</name>
<evidence type="ECO:0000256" key="2">
    <source>
        <dbReference type="ARBA" id="ARBA00022664"/>
    </source>
</evidence>
<comment type="subunit">
    <text evidence="8">Component of the spliceosome. Present in the activated B complex, the catalytically activated B* complex which catalyzes the branching, the catalytic step 1 C complex catalyzing the exon ligation, and the postcatalytic P complex containing the ligated exons (mRNA) and the excised lariat intron.</text>
</comment>
<dbReference type="HOGENOM" id="CLU_053603_1_0_1"/>
<comment type="function">
    <text evidence="8">Part of the spliceosome which catalyzes two sequential transesterification reactions, first the excision of the non-coding intron from pre-mRNA and then the ligation of the coding exons to form the mature mRNA. Plays a role in stabilizing the structure of the spliceosome catalytic core and docking of the branch helix into the active site, producing 5'-exon and lariat intron-3'-intermediates.</text>
</comment>
<dbReference type="FunCoup" id="A0A0D2A4H6">
    <property type="interactions" value="688"/>
</dbReference>
<dbReference type="AlphaFoldDB" id="A0A0D2A4H6"/>
<keyword evidence="5 8" id="KW-0862">Zinc</keyword>
<feature type="region of interest" description="Disordered" evidence="10">
    <location>
        <begin position="273"/>
        <end position="308"/>
    </location>
</feature>
<dbReference type="InParanoid" id="A0A0D2A4H6"/>
<evidence type="ECO:0000256" key="5">
    <source>
        <dbReference type="ARBA" id="ARBA00022833"/>
    </source>
</evidence>
<keyword evidence="2" id="KW-0507">mRNA processing</keyword>
<dbReference type="STRING" id="253628.A0A0D2A4H6"/>
<dbReference type="GO" id="GO:0071006">
    <property type="term" value="C:U2-type catalytic step 1 spliceosome"/>
    <property type="evidence" value="ECO:0007669"/>
    <property type="project" value="UniProtKB-UniRule"/>
</dbReference>
<proteinExistence type="inferred from homology"/>
<dbReference type="HAMAP" id="MF_03226">
    <property type="entry name" value="YJU2"/>
    <property type="match status" value="1"/>
</dbReference>
<feature type="binding site" evidence="8">
    <location>
        <position position="85"/>
    </location>
    <ligand>
        <name>Zn(2+)</name>
        <dbReference type="ChEBI" id="CHEBI:29105"/>
    </ligand>
</feature>
<reference evidence="11 12" key="1">
    <citation type="submission" date="2015-01" db="EMBL/GenBank/DDBJ databases">
        <title>The Genome Sequence of Ochroconis gallopava CBS43764.</title>
        <authorList>
            <consortium name="The Broad Institute Genomics Platform"/>
            <person name="Cuomo C."/>
            <person name="de Hoog S."/>
            <person name="Gorbushina A."/>
            <person name="Stielow B."/>
            <person name="Teixiera M."/>
            <person name="Abouelleil A."/>
            <person name="Chapman S.B."/>
            <person name="Priest M."/>
            <person name="Young S.K."/>
            <person name="Wortman J."/>
            <person name="Nusbaum C."/>
            <person name="Birren B."/>
        </authorList>
    </citation>
    <scope>NUCLEOTIDE SEQUENCE [LARGE SCALE GENOMIC DNA]</scope>
    <source>
        <strain evidence="11 12">CBS 43764</strain>
    </source>
</reference>
<feature type="binding site" evidence="8">
    <location>
        <position position="49"/>
    </location>
    <ligand>
        <name>Zn(2+)</name>
        <dbReference type="ChEBI" id="CHEBI:29105"/>
    </ligand>
</feature>
<evidence type="ECO:0000313" key="12">
    <source>
        <dbReference type="Proteomes" id="UP000053259"/>
    </source>
</evidence>
<keyword evidence="3 8" id="KW-0479">Metal-binding</keyword>
<feature type="binding site" evidence="8">
    <location>
        <position position="46"/>
    </location>
    <ligand>
        <name>Zn(2+)</name>
        <dbReference type="ChEBI" id="CHEBI:29105"/>
    </ligand>
</feature>
<feature type="region of interest" description="Disordered" evidence="10">
    <location>
        <begin position="222"/>
        <end position="251"/>
    </location>
</feature>
<keyword evidence="7 8" id="KW-0539">Nucleus</keyword>
<accession>A0A0D2A4H6</accession>
<dbReference type="Proteomes" id="UP000053259">
    <property type="component" value="Unassembled WGS sequence"/>
</dbReference>
<dbReference type="Pfam" id="PF04502">
    <property type="entry name" value="Saf4_Yju2"/>
    <property type="match status" value="1"/>
</dbReference>
<keyword evidence="4 8" id="KW-0747">Spliceosome</keyword>
<feature type="compositionally biased region" description="Low complexity" evidence="10">
    <location>
        <begin position="288"/>
        <end position="301"/>
    </location>
</feature>
<evidence type="ECO:0000256" key="9">
    <source>
        <dbReference type="SAM" id="Coils"/>
    </source>
</evidence>
<feature type="region of interest" description="Disordered" evidence="10">
    <location>
        <begin position="1"/>
        <end position="31"/>
    </location>
</feature>
<evidence type="ECO:0000256" key="4">
    <source>
        <dbReference type="ARBA" id="ARBA00022728"/>
    </source>
</evidence>
<keyword evidence="9" id="KW-0175">Coiled coil</keyword>
<comment type="similarity">
    <text evidence="8">Belongs to the CWC16 family. YJU2 subfamily.</text>
</comment>